<dbReference type="InterPro" id="IPR010998">
    <property type="entry name" value="Integrase_recombinase_N"/>
</dbReference>
<proteinExistence type="inferred from homology"/>
<dbReference type="GO" id="GO:0003677">
    <property type="term" value="F:DNA binding"/>
    <property type="evidence" value="ECO:0007669"/>
    <property type="project" value="UniProtKB-KW"/>
</dbReference>
<dbReference type="RefSeq" id="WP_017513993.1">
    <property type="nucleotide sequence ID" value="NZ_CP037900.1"/>
</dbReference>
<keyword evidence="4" id="KW-0233">DNA recombination</keyword>
<keyword evidence="2" id="KW-0229">DNA integration</keyword>
<dbReference type="PROSITE" id="PS51257">
    <property type="entry name" value="PROKAR_LIPOPROTEIN"/>
    <property type="match status" value="1"/>
</dbReference>
<evidence type="ECO:0000256" key="1">
    <source>
        <dbReference type="ARBA" id="ARBA00008857"/>
    </source>
</evidence>
<feature type="domain" description="Tyr recombinase" evidence="5">
    <location>
        <begin position="205"/>
        <end position="386"/>
    </location>
</feature>
<dbReference type="CDD" id="cd00801">
    <property type="entry name" value="INT_P4_C"/>
    <property type="match status" value="1"/>
</dbReference>
<dbReference type="InterPro" id="IPR002104">
    <property type="entry name" value="Integrase_catalytic"/>
</dbReference>
<reference evidence="6 7" key="1">
    <citation type="submission" date="2019-03" db="EMBL/GenBank/DDBJ databases">
        <title>Comparative insights into the high quality Complete genome sequence of highly metal resistant Cupriavidus metallidurans strain BS1 isolated from a gold-copper mine.</title>
        <authorList>
            <person name="Mazhar H.S."/>
            <person name="Rensing C."/>
        </authorList>
    </citation>
    <scope>NUCLEOTIDE SEQUENCE [LARGE SCALE GENOMIC DNA]</scope>
    <source>
        <strain evidence="6 7">BS1</strain>
    </source>
</reference>
<dbReference type="GO" id="GO:0006310">
    <property type="term" value="P:DNA recombination"/>
    <property type="evidence" value="ECO:0007669"/>
    <property type="project" value="UniProtKB-KW"/>
</dbReference>
<comment type="similarity">
    <text evidence="1">Belongs to the 'phage' integrase family.</text>
</comment>
<dbReference type="PANTHER" id="PTHR30629:SF2">
    <property type="entry name" value="PROPHAGE INTEGRASE INTS-RELATED"/>
    <property type="match status" value="1"/>
</dbReference>
<sequence>MLTDKQARALKPKDKPVFDGKVTGLILAPTTSGCKWTFRYTSPVTGKRRDAGLGTYPETSIAEAREKAFAMRKLIDNGTDPIDQRERERQAAAAAAAALTFEAAARKVHEELKPGWKNEKHAAQWINTMETYVFPKLGKRKLEAITPGDCADALRPIWLLKKETASRTRQRMHLVMQWAWAHGLVTANPVSVVDHILPKQSGKPEHQPAMPWRDVPTFVKAHLSDLKPADSTRAALLFLILTASRSGEIRGATWNEFDLTARVWTIPADRMKANQSHRVPLSAKAFEIIENLKEQGLHKTYVFPSPREKMLSDMTMTALLRRVKAESDTPGRYATAHGFRSSFRDWASEHGYARDLAERALAHTVANKVEAAYHRTDLLEQRRPMMEKWADHVLTREEEVNDRKDLASHPEGTAAAMEQVEMQS</sequence>
<dbReference type="Pfam" id="PF13356">
    <property type="entry name" value="Arm-DNA-bind_3"/>
    <property type="match status" value="1"/>
</dbReference>
<dbReference type="SUPFAM" id="SSF56349">
    <property type="entry name" value="DNA breaking-rejoining enzymes"/>
    <property type="match status" value="1"/>
</dbReference>
<evidence type="ECO:0000313" key="6">
    <source>
        <dbReference type="EMBL" id="QBP09913.1"/>
    </source>
</evidence>
<dbReference type="GO" id="GO:0015074">
    <property type="term" value="P:DNA integration"/>
    <property type="evidence" value="ECO:0007669"/>
    <property type="project" value="UniProtKB-KW"/>
</dbReference>
<name>A0A482IQM6_9BURK</name>
<dbReference type="InterPro" id="IPR038488">
    <property type="entry name" value="Integrase_DNA-bd_sf"/>
</dbReference>
<keyword evidence="3" id="KW-0238">DNA-binding</keyword>
<dbReference type="AlphaFoldDB" id="A0A482IQM6"/>
<dbReference type="Gene3D" id="3.30.160.390">
    <property type="entry name" value="Integrase, DNA-binding domain"/>
    <property type="match status" value="1"/>
</dbReference>
<accession>A0A482IQM6</accession>
<evidence type="ECO:0000259" key="5">
    <source>
        <dbReference type="PROSITE" id="PS51898"/>
    </source>
</evidence>
<dbReference type="Gene3D" id="1.10.443.10">
    <property type="entry name" value="Intergrase catalytic core"/>
    <property type="match status" value="1"/>
</dbReference>
<gene>
    <name evidence="6" type="ORF">DDF84_009120</name>
</gene>
<evidence type="ECO:0000313" key="7">
    <source>
        <dbReference type="Proteomes" id="UP000253772"/>
    </source>
</evidence>
<dbReference type="InterPro" id="IPR050808">
    <property type="entry name" value="Phage_Integrase"/>
</dbReference>
<dbReference type="PROSITE" id="PS51898">
    <property type="entry name" value="TYR_RECOMBINASE"/>
    <property type="match status" value="1"/>
</dbReference>
<dbReference type="PANTHER" id="PTHR30629">
    <property type="entry name" value="PROPHAGE INTEGRASE"/>
    <property type="match status" value="1"/>
</dbReference>
<protein>
    <submittedName>
        <fullName evidence="6">DUF4102 domain-containing protein</fullName>
    </submittedName>
</protein>
<evidence type="ECO:0000256" key="2">
    <source>
        <dbReference type="ARBA" id="ARBA00022908"/>
    </source>
</evidence>
<dbReference type="InterPro" id="IPR011010">
    <property type="entry name" value="DNA_brk_join_enz"/>
</dbReference>
<dbReference type="EMBL" id="CP037900">
    <property type="protein sequence ID" value="QBP09913.1"/>
    <property type="molecule type" value="Genomic_DNA"/>
</dbReference>
<dbReference type="Gene3D" id="1.10.150.130">
    <property type="match status" value="1"/>
</dbReference>
<dbReference type="Pfam" id="PF22022">
    <property type="entry name" value="Phage_int_M"/>
    <property type="match status" value="1"/>
</dbReference>
<dbReference type="InterPro" id="IPR053876">
    <property type="entry name" value="Phage_int_M"/>
</dbReference>
<dbReference type="Proteomes" id="UP000253772">
    <property type="component" value="Chromosome c1"/>
</dbReference>
<dbReference type="Pfam" id="PF00589">
    <property type="entry name" value="Phage_integrase"/>
    <property type="match status" value="1"/>
</dbReference>
<organism evidence="6 7">
    <name type="scientific">Cupriavidus metallidurans</name>
    <dbReference type="NCBI Taxonomy" id="119219"/>
    <lineage>
        <taxon>Bacteria</taxon>
        <taxon>Pseudomonadati</taxon>
        <taxon>Pseudomonadota</taxon>
        <taxon>Betaproteobacteria</taxon>
        <taxon>Burkholderiales</taxon>
        <taxon>Burkholderiaceae</taxon>
        <taxon>Cupriavidus</taxon>
    </lineage>
</organism>
<evidence type="ECO:0000256" key="3">
    <source>
        <dbReference type="ARBA" id="ARBA00023125"/>
    </source>
</evidence>
<dbReference type="InterPro" id="IPR025166">
    <property type="entry name" value="Integrase_DNA_bind_dom"/>
</dbReference>
<evidence type="ECO:0000256" key="4">
    <source>
        <dbReference type="ARBA" id="ARBA00023172"/>
    </source>
</evidence>
<dbReference type="OrthoDB" id="9775880at2"/>
<dbReference type="InterPro" id="IPR013762">
    <property type="entry name" value="Integrase-like_cat_sf"/>
</dbReference>